<keyword evidence="1" id="KW-1133">Transmembrane helix</keyword>
<organism evidence="2 3">
    <name type="scientific">Cohnella candidum</name>
    <dbReference type="NCBI Taxonomy" id="2674991"/>
    <lineage>
        <taxon>Bacteria</taxon>
        <taxon>Bacillati</taxon>
        <taxon>Bacillota</taxon>
        <taxon>Bacilli</taxon>
        <taxon>Bacillales</taxon>
        <taxon>Paenibacillaceae</taxon>
        <taxon>Cohnella</taxon>
    </lineage>
</organism>
<sequence>MALFIRRLTIFAWQQALCCIFPVILFAAMAVTKVVEIPYFHRYDLILLICIIAQAGMLISGLETKDELKVITMFHLIGLGLELFKVQMGSWSYPGEAWSKIYGVPLYSGFMYASVASYICQAWRRFDLRFENWPNGVLTTGMAVLIYANFFTHHLLPDLRWVLIAALFFLFPKSTVRFTVDGHHYRMPLLLSFLLVAFFIWVAENISTLLGAFQYPHQADRWSLVHLGKWNSWFLLVIISVIIVVQLKDLKRRIGEPEA</sequence>
<feature type="transmembrane region" description="Helical" evidence="1">
    <location>
        <begin position="159"/>
        <end position="176"/>
    </location>
</feature>
<protein>
    <submittedName>
        <fullName evidence="2">DUF817 domain-containing protein</fullName>
    </submittedName>
</protein>
<reference evidence="2 3" key="1">
    <citation type="submission" date="2018-10" db="EMBL/GenBank/DDBJ databases">
        <title>Genome Sequence of Cohnella sp.</title>
        <authorList>
            <person name="Srinivasan S."/>
            <person name="Kim M.K."/>
        </authorList>
    </citation>
    <scope>NUCLEOTIDE SEQUENCE [LARGE SCALE GENOMIC DNA]</scope>
    <source>
        <strain evidence="2 3">18JY8-7</strain>
    </source>
</reference>
<dbReference type="EMBL" id="CP033433">
    <property type="protein sequence ID" value="AYQ74100.1"/>
    <property type="molecule type" value="Genomic_DNA"/>
</dbReference>
<feature type="transmembrane region" description="Helical" evidence="1">
    <location>
        <begin position="188"/>
        <end position="210"/>
    </location>
</feature>
<keyword evidence="3" id="KW-1185">Reference proteome</keyword>
<dbReference type="AlphaFoldDB" id="A0A3G3K142"/>
<keyword evidence="1" id="KW-0472">Membrane</keyword>
<feature type="transmembrane region" description="Helical" evidence="1">
    <location>
        <begin position="12"/>
        <end position="31"/>
    </location>
</feature>
<dbReference type="InterPro" id="IPR008535">
    <property type="entry name" value="DUF817"/>
</dbReference>
<feature type="transmembrane region" description="Helical" evidence="1">
    <location>
        <begin position="132"/>
        <end position="153"/>
    </location>
</feature>
<name>A0A3G3K142_9BACL</name>
<dbReference type="Pfam" id="PF05675">
    <property type="entry name" value="DUF817"/>
    <property type="match status" value="1"/>
</dbReference>
<dbReference type="RefSeq" id="WP_123042182.1">
    <property type="nucleotide sequence ID" value="NZ_CP033433.1"/>
</dbReference>
<accession>A0A3G3K142</accession>
<proteinExistence type="predicted"/>
<feature type="transmembrane region" description="Helical" evidence="1">
    <location>
        <begin position="230"/>
        <end position="247"/>
    </location>
</feature>
<dbReference type="KEGG" id="coh:EAV92_16950"/>
<feature type="transmembrane region" description="Helical" evidence="1">
    <location>
        <begin position="43"/>
        <end position="62"/>
    </location>
</feature>
<evidence type="ECO:0000313" key="3">
    <source>
        <dbReference type="Proteomes" id="UP000269097"/>
    </source>
</evidence>
<dbReference type="Proteomes" id="UP000269097">
    <property type="component" value="Chromosome"/>
</dbReference>
<feature type="transmembrane region" description="Helical" evidence="1">
    <location>
        <begin position="101"/>
        <end position="120"/>
    </location>
</feature>
<dbReference type="PIRSF" id="PIRSF009141">
    <property type="entry name" value="UCP009141"/>
    <property type="match status" value="1"/>
</dbReference>
<keyword evidence="1" id="KW-0812">Transmembrane</keyword>
<gene>
    <name evidence="2" type="ORF">EAV92_16950</name>
</gene>
<evidence type="ECO:0000256" key="1">
    <source>
        <dbReference type="SAM" id="Phobius"/>
    </source>
</evidence>
<evidence type="ECO:0000313" key="2">
    <source>
        <dbReference type="EMBL" id="AYQ74100.1"/>
    </source>
</evidence>